<gene>
    <name evidence="1" type="ORF">DPM19_28265</name>
</gene>
<reference evidence="1 2" key="1">
    <citation type="submission" date="2018-06" db="EMBL/GenBank/DDBJ databases">
        <title>Actinomadura craniellae sp. nov. isolated from marine sponge Craniella sp.</title>
        <authorList>
            <person name="Li L."/>
            <person name="Xu Q.H."/>
            <person name="Lin H.W."/>
            <person name="Lu Y.H."/>
        </authorList>
    </citation>
    <scope>NUCLEOTIDE SEQUENCE [LARGE SCALE GENOMIC DNA]</scope>
    <source>
        <strain evidence="1 2">LHW63021</strain>
    </source>
</reference>
<evidence type="ECO:0000313" key="1">
    <source>
        <dbReference type="EMBL" id="RAY11870.1"/>
    </source>
</evidence>
<dbReference type="AlphaFoldDB" id="A0A365GYF2"/>
<sequence>MGNVTGIVLAGTCATLLLTGCGLIGGGNKDTICQQATVAFDRFASSVRSAPPTDKARWKQSADAFAARMDALAGQAEDAKLKKALQDESADARTAGSALATGDAAPLQRLVTATPARVGAACA</sequence>
<organism evidence="1 2">
    <name type="scientific">Actinomadura craniellae</name>
    <dbReference type="NCBI Taxonomy" id="2231787"/>
    <lineage>
        <taxon>Bacteria</taxon>
        <taxon>Bacillati</taxon>
        <taxon>Actinomycetota</taxon>
        <taxon>Actinomycetes</taxon>
        <taxon>Streptosporangiales</taxon>
        <taxon>Thermomonosporaceae</taxon>
        <taxon>Actinomadura</taxon>
    </lineage>
</organism>
<proteinExistence type="predicted"/>
<dbReference type="Proteomes" id="UP000251891">
    <property type="component" value="Unassembled WGS sequence"/>
</dbReference>
<comment type="caution">
    <text evidence="1">The sequence shown here is derived from an EMBL/GenBank/DDBJ whole genome shotgun (WGS) entry which is preliminary data.</text>
</comment>
<accession>A0A365GYF2</accession>
<name>A0A365GYF2_9ACTN</name>
<dbReference type="RefSeq" id="WP_111871102.1">
    <property type="nucleotide sequence ID" value="NZ_QLYX01000016.1"/>
</dbReference>
<dbReference type="EMBL" id="QLYX01000016">
    <property type="protein sequence ID" value="RAY11870.1"/>
    <property type="molecule type" value="Genomic_DNA"/>
</dbReference>
<protein>
    <submittedName>
        <fullName evidence="1">Uncharacterized protein</fullName>
    </submittedName>
</protein>
<evidence type="ECO:0000313" key="2">
    <source>
        <dbReference type="Proteomes" id="UP000251891"/>
    </source>
</evidence>
<keyword evidence="2" id="KW-1185">Reference proteome</keyword>